<dbReference type="GO" id="GO:0031267">
    <property type="term" value="F:small GTPase binding"/>
    <property type="evidence" value="ECO:0007669"/>
    <property type="project" value="TreeGrafter"/>
</dbReference>
<keyword evidence="11" id="KW-1185">Reference proteome</keyword>
<dbReference type="PROSITE" id="PS50262">
    <property type="entry name" value="G_PROTEIN_RECEP_F1_2"/>
    <property type="match status" value="1"/>
</dbReference>
<comment type="similarity">
    <text evidence="6">Belongs to the G-protein coupled receptor 1 family.</text>
</comment>
<keyword evidence="3" id="KW-0677">Repeat</keyword>
<comment type="subcellular location">
    <subcellularLocation>
        <location evidence="1">Membrane</location>
    </subcellularLocation>
</comment>
<evidence type="ECO:0000256" key="4">
    <source>
        <dbReference type="ARBA" id="ARBA00022989"/>
    </source>
</evidence>
<evidence type="ECO:0000256" key="7">
    <source>
        <dbReference type="SAM" id="Phobius"/>
    </source>
</evidence>
<dbReference type="PROSITE" id="PS51205">
    <property type="entry name" value="VPS9"/>
    <property type="match status" value="1"/>
</dbReference>
<dbReference type="SUPFAM" id="SSF109993">
    <property type="entry name" value="VPS9 domain"/>
    <property type="match status" value="1"/>
</dbReference>
<evidence type="ECO:0000256" key="6">
    <source>
        <dbReference type="RuleBase" id="RU000688"/>
    </source>
</evidence>
<dbReference type="CDD" id="cd14984">
    <property type="entry name" value="7tmA_Chemokine_R"/>
    <property type="match status" value="1"/>
</dbReference>
<evidence type="ECO:0000256" key="3">
    <source>
        <dbReference type="ARBA" id="ARBA00022737"/>
    </source>
</evidence>
<feature type="transmembrane region" description="Helical" evidence="7">
    <location>
        <begin position="1248"/>
        <end position="1266"/>
    </location>
</feature>
<sequence>MRTTGKATAGYVAAQEQASVTRLCPFIIVFYEFLEISTLHPPNAHMLWYRGGILFVRRLQLNVVPTSHTKGAAVVCPGCRNAGGSQCGPVPVVHCVCSLSAFSAIDVGDSPGMPASGEVFCHPLPTPGVLVIGGLASASCHHITVWWKQASSSMSSCDHWRQHTGSVVSWECESTAKELHSSEVRSYGTAAARTLLDADEALLRHLTDIRHAVLDQLPQDDTADPRWQCQAQNIMRLSEGFCAFCERLEENCTSLSRWLCQEPMAGVRGIYLVGDARGVRDAYIKYFSCFTNVVVLGGFEFLSRKMSSVWKKNKELQRLVSDVQKSGSRASVCLHQLFHERIQKQISQYALVLTQLFDDEVCHLGVSGAAGSRQAEECQEVGSALKELVGLQHYVSQVLDEANSTKVLWQFTGQKLTDLFRTPARRLQEDSKQVPISASLGRSAYDRVLLFDDLLLLLQIVTVKKSLPAGDLVPPQRARSWQELRRCIRVTSPEDDLILVAERAEHEVVWQWKLDQAIRQCLSGHRDFPLWGKETDNKKQSLVSRFAEYTFRNLGRFKNATYQGQWTCGRLHGKGTLSWEDGRNYTGDFKDHQEHGYGNNLTYRGFFLDNARHGFGVLEKSRGEKATFRYVGHWENNKKSGYGVLEDYDSGQRYIGMWQDNQRHGHGVVVTQSGLCYQGCFVNNKLTGVGTLLSDDDSAFEGEFTEELQLRGKVRLTEGDAVLTSRVIGVNDDFVVFIESGKMVLPNGYSIEGVFSSTFGDGLQTTGVLMTADSDRSAKDVQHLQLGIGTLTTETRWVGIYGPLEEYLRSGSADLSEEAFLGFHVESSRAMKKQLSGAPEGTGSEEYLVFSGRTSSDVPVKNSDFIQDLQQVTEVEQLEVYLKKAFQSSVHPLGKLVRFLTMAFQATYSGMGANKHLLRMAQEEVKGHATKIFHIVRAHLSESFVMAAEDKDTGCGLSCYALVLPLILPHFCPELFMLYMLNHERDNGLYWQGIVHLGLLSDTKLLEFLDVQKHLWPLTDLHLTASKRYSLVKDQCFLSAIKCLQNISMTANPQLKLTTLLRTLEEIEKSVAWVLNRDYKLPMDDLLPLLVYVVSRAKIQHLGAEIHLIRDMMDPSGTGGLYDFLLTALEGCLNMASPPTETPEGYTDYYLDDLESFVACEKADVRAFAQTFLPIFYGALCVSAFAGNGLLVFVCARRPMASADLYLLNLVISDLLFASTLPFWAAYVRLDWMFGDGGCKALTAMYNVNFYSSVFFISCMGLDRYLEISYRGFRGGTGAVAVCAVVWTVSLLASTPDWAFAKLQVQSGRRICLHDYGTEQTALWRILLRSRINVLGFVLPLLLMVGFYCRLYCLVGTRGARAFRLVLALLLAFFLLWCPYNVVLVLLTLQDLHVFLHCDTSRRLDFALQLTESLAFVHVCLNPLLYAVVTKTFRRSLGHIVKSVLGRRDERSLEVTCASPSTLHDEVAQEREDTV</sequence>
<dbReference type="GO" id="GO:0031410">
    <property type="term" value="C:cytoplasmic vesicle"/>
    <property type="evidence" value="ECO:0007669"/>
    <property type="project" value="TreeGrafter"/>
</dbReference>
<evidence type="ECO:0000313" key="10">
    <source>
        <dbReference type="EMBL" id="KAG2458432.1"/>
    </source>
</evidence>
<dbReference type="Proteomes" id="UP000886611">
    <property type="component" value="Unassembled WGS sequence"/>
</dbReference>
<dbReference type="InterPro" id="IPR051984">
    <property type="entry name" value="Alsin"/>
</dbReference>
<evidence type="ECO:0000259" key="8">
    <source>
        <dbReference type="PROSITE" id="PS50262"/>
    </source>
</evidence>
<dbReference type="SMART" id="SM00698">
    <property type="entry name" value="MORN"/>
    <property type="match status" value="5"/>
</dbReference>
<dbReference type="Gene3D" id="1.20.1070.10">
    <property type="entry name" value="Rhodopsin 7-helix transmembrane proteins"/>
    <property type="match status" value="1"/>
</dbReference>
<dbReference type="InterPro" id="IPR000276">
    <property type="entry name" value="GPCR_Rhodpsn"/>
</dbReference>
<dbReference type="GO" id="GO:0006935">
    <property type="term" value="P:chemotaxis"/>
    <property type="evidence" value="ECO:0007669"/>
    <property type="project" value="InterPro"/>
</dbReference>
<dbReference type="PRINTS" id="PR00237">
    <property type="entry name" value="GPCRRHODOPSN"/>
</dbReference>
<dbReference type="GO" id="GO:0004950">
    <property type="term" value="F:chemokine receptor activity"/>
    <property type="evidence" value="ECO:0007669"/>
    <property type="project" value="InterPro"/>
</dbReference>
<evidence type="ECO:0000256" key="1">
    <source>
        <dbReference type="ARBA" id="ARBA00004370"/>
    </source>
</evidence>
<feature type="non-terminal residue" evidence="10">
    <location>
        <position position="1"/>
    </location>
</feature>
<evidence type="ECO:0000313" key="11">
    <source>
        <dbReference type="Proteomes" id="UP000886611"/>
    </source>
</evidence>
<feature type="domain" description="G-protein coupled receptors family 1 profile" evidence="8">
    <location>
        <begin position="1187"/>
        <end position="1426"/>
    </location>
</feature>
<dbReference type="Pfam" id="PF02493">
    <property type="entry name" value="MORN"/>
    <property type="match status" value="6"/>
</dbReference>
<evidence type="ECO:0000256" key="5">
    <source>
        <dbReference type="ARBA" id="ARBA00023136"/>
    </source>
</evidence>
<feature type="non-terminal residue" evidence="10">
    <location>
        <position position="1475"/>
    </location>
</feature>
<feature type="transmembrane region" description="Helical" evidence="7">
    <location>
        <begin position="1365"/>
        <end position="1387"/>
    </location>
</feature>
<accession>A0A8X7X120</accession>
<dbReference type="PROSITE" id="PS00237">
    <property type="entry name" value="G_PROTEIN_RECEP_F1_1"/>
    <property type="match status" value="1"/>
</dbReference>
<dbReference type="InterPro" id="IPR003123">
    <property type="entry name" value="VPS9"/>
</dbReference>
<dbReference type="Pfam" id="PF25582">
    <property type="entry name" value="DH_Alsin"/>
    <property type="match status" value="1"/>
</dbReference>
<dbReference type="PANTHER" id="PTHR46089">
    <property type="entry name" value="ALSIN HOMOLOG"/>
    <property type="match status" value="1"/>
</dbReference>
<dbReference type="GO" id="GO:0005085">
    <property type="term" value="F:guanyl-nucleotide exchange factor activity"/>
    <property type="evidence" value="ECO:0007669"/>
    <property type="project" value="TreeGrafter"/>
</dbReference>
<dbReference type="PRINTS" id="PR00657">
    <property type="entry name" value="CCCHEMOKINER"/>
</dbReference>
<keyword evidence="6" id="KW-0297">G-protein coupled receptor</keyword>
<dbReference type="SUPFAM" id="SSF81321">
    <property type="entry name" value="Family A G protein-coupled receptor-like"/>
    <property type="match status" value="1"/>
</dbReference>
<dbReference type="InterPro" id="IPR003409">
    <property type="entry name" value="MORN"/>
</dbReference>
<feature type="domain" description="VPS9" evidence="9">
    <location>
        <begin position="999"/>
        <end position="1145"/>
    </location>
</feature>
<dbReference type="EMBL" id="JAATIS010007298">
    <property type="protein sequence ID" value="KAG2458432.1"/>
    <property type="molecule type" value="Genomic_DNA"/>
</dbReference>
<feature type="transmembrane region" description="Helical" evidence="7">
    <location>
        <begin position="1206"/>
        <end position="1228"/>
    </location>
</feature>
<keyword evidence="5 7" id="KW-0472">Membrane</keyword>
<gene>
    <name evidence="10" type="primary">Als2cl</name>
    <name evidence="10" type="ORF">GTO96_0018572</name>
</gene>
<dbReference type="InterPro" id="IPR037191">
    <property type="entry name" value="VPS9_dom_sf"/>
</dbReference>
<keyword evidence="6" id="KW-0675">Receptor</keyword>
<evidence type="ECO:0000259" key="9">
    <source>
        <dbReference type="PROSITE" id="PS51205"/>
    </source>
</evidence>
<feature type="transmembrane region" description="Helical" evidence="7">
    <location>
        <begin position="1273"/>
        <end position="1293"/>
    </location>
</feature>
<feature type="transmembrane region" description="Helical" evidence="7">
    <location>
        <begin position="1332"/>
        <end position="1353"/>
    </location>
</feature>
<name>A0A8X7X120_POLSE</name>
<dbReference type="GO" id="GO:0016020">
    <property type="term" value="C:membrane"/>
    <property type="evidence" value="ECO:0007669"/>
    <property type="project" value="UniProtKB-SubCell"/>
</dbReference>
<dbReference type="Gene3D" id="1.20.1050.80">
    <property type="entry name" value="VPS9 domain"/>
    <property type="match status" value="1"/>
</dbReference>
<keyword evidence="2 6" id="KW-0812">Transmembrane</keyword>
<keyword evidence="4 7" id="KW-1133">Transmembrane helix</keyword>
<comment type="caution">
    <text evidence="10">The sequence shown here is derived from an EMBL/GenBank/DDBJ whole genome shotgun (WGS) entry which is preliminary data.</text>
</comment>
<evidence type="ECO:0000256" key="2">
    <source>
        <dbReference type="ARBA" id="ARBA00022692"/>
    </source>
</evidence>
<dbReference type="Pfam" id="PF00001">
    <property type="entry name" value="7tm_1"/>
    <property type="match status" value="1"/>
</dbReference>
<dbReference type="Pfam" id="PF02204">
    <property type="entry name" value="VPS9"/>
    <property type="match status" value="1"/>
</dbReference>
<dbReference type="InterPro" id="IPR017452">
    <property type="entry name" value="GPCR_Rhodpsn_7TM"/>
</dbReference>
<reference evidence="10 11" key="1">
    <citation type="journal article" date="2021" name="Cell">
        <title>Tracing the genetic footprints of vertebrate landing in non-teleost ray-finned fishes.</title>
        <authorList>
            <person name="Bi X."/>
            <person name="Wang K."/>
            <person name="Yang L."/>
            <person name="Pan H."/>
            <person name="Jiang H."/>
            <person name="Wei Q."/>
            <person name="Fang M."/>
            <person name="Yu H."/>
            <person name="Zhu C."/>
            <person name="Cai Y."/>
            <person name="He Y."/>
            <person name="Gan X."/>
            <person name="Zeng H."/>
            <person name="Yu D."/>
            <person name="Zhu Y."/>
            <person name="Jiang H."/>
            <person name="Qiu Q."/>
            <person name="Yang H."/>
            <person name="Zhang Y.E."/>
            <person name="Wang W."/>
            <person name="Zhu M."/>
            <person name="He S."/>
            <person name="Zhang G."/>
        </authorList>
    </citation>
    <scope>NUCLEOTIDE SEQUENCE [LARGE SCALE GENOMIC DNA]</scope>
    <source>
        <strain evidence="10">Bchr_013</strain>
    </source>
</reference>
<keyword evidence="6" id="KW-0807">Transducer</keyword>
<proteinExistence type="inferred from homology"/>
<feature type="transmembrane region" description="Helical" evidence="7">
    <location>
        <begin position="1175"/>
        <end position="1194"/>
    </location>
</feature>
<dbReference type="GO" id="GO:0016197">
    <property type="term" value="P:endosomal transport"/>
    <property type="evidence" value="ECO:0007669"/>
    <property type="project" value="TreeGrafter"/>
</dbReference>
<dbReference type="SUPFAM" id="SSF82185">
    <property type="entry name" value="Histone H3 K4-specific methyltransferase SET7/9 N-terminal domain"/>
    <property type="match status" value="2"/>
</dbReference>
<organism evidence="10 11">
    <name type="scientific">Polypterus senegalus</name>
    <name type="common">Senegal bichir</name>
    <dbReference type="NCBI Taxonomy" id="55291"/>
    <lineage>
        <taxon>Eukaryota</taxon>
        <taxon>Metazoa</taxon>
        <taxon>Chordata</taxon>
        <taxon>Craniata</taxon>
        <taxon>Vertebrata</taxon>
        <taxon>Euteleostomi</taxon>
        <taxon>Actinopterygii</taxon>
        <taxon>Polypteriformes</taxon>
        <taxon>Polypteridae</taxon>
        <taxon>Polypterus</taxon>
    </lineage>
</organism>
<protein>
    <submittedName>
        <fullName evidence="10">AL2CL protein</fullName>
    </submittedName>
</protein>
<feature type="transmembrane region" description="Helical" evidence="7">
    <location>
        <begin position="1407"/>
        <end position="1429"/>
    </location>
</feature>
<dbReference type="Gene3D" id="2.20.110.10">
    <property type="entry name" value="Histone H3 K4-specific methyltransferase SET7/9 N-terminal domain"/>
    <property type="match status" value="3"/>
</dbReference>
<dbReference type="PANTHER" id="PTHR46089:SF1">
    <property type="entry name" value="ALS2 C-TERMINAL-LIKE PROTEIN"/>
    <property type="match status" value="1"/>
</dbReference>
<dbReference type="InterPro" id="IPR000355">
    <property type="entry name" value="Chemokine_rcpt"/>
</dbReference>